<feature type="chain" id="PRO_5001700560" evidence="3">
    <location>
        <begin position="19"/>
        <end position="272"/>
    </location>
</feature>
<evidence type="ECO:0000256" key="1">
    <source>
        <dbReference type="ARBA" id="ARBA00022729"/>
    </source>
</evidence>
<dbReference type="AlphaFoldDB" id="A0A074SH65"/>
<dbReference type="EMBL" id="AZST01000373">
    <property type="protein sequence ID" value="KEP49352.1"/>
    <property type="molecule type" value="Genomic_DNA"/>
</dbReference>
<feature type="region of interest" description="Disordered" evidence="2">
    <location>
        <begin position="207"/>
        <end position="247"/>
    </location>
</feature>
<feature type="domain" description="Yeast cell wall synthesis Kre9/Knh1-like N-terminal" evidence="4">
    <location>
        <begin position="25"/>
        <end position="118"/>
    </location>
</feature>
<reference evidence="5 6" key="1">
    <citation type="submission" date="2013-12" db="EMBL/GenBank/DDBJ databases">
        <authorList>
            <person name="Cubeta M."/>
            <person name="Pakala S."/>
            <person name="Fedorova N."/>
            <person name="Thomas E."/>
            <person name="Dean R."/>
            <person name="Jabaji S."/>
            <person name="Neate S."/>
            <person name="Toda T."/>
            <person name="Tavantzis S."/>
            <person name="Vilgalys R."/>
            <person name="Bharathan N."/>
            <person name="Pakala S."/>
            <person name="Losada L.S."/>
            <person name="Zafar N."/>
            <person name="Nierman W."/>
        </authorList>
    </citation>
    <scope>NUCLEOTIDE SEQUENCE [LARGE SCALE GENOMIC DNA]</scope>
    <source>
        <strain evidence="5 6">123E</strain>
    </source>
</reference>
<feature type="signal peptide" evidence="3">
    <location>
        <begin position="1"/>
        <end position="18"/>
    </location>
</feature>
<evidence type="ECO:0000259" key="4">
    <source>
        <dbReference type="Pfam" id="PF10342"/>
    </source>
</evidence>
<dbReference type="OrthoDB" id="2432613at2759"/>
<sequence>MLAVGLALVASVVAGVVGAPNPTEPSGSSVFNVGKECAIKWDADSTGSWKKMSIQLMTGDNWNMIPITTIAQDIDATDATKNTYTYTCPDVTPNSMIYFYQFSDPSDPKNLLWTTRWTLASADGQTTTPTETTQPNGDKIPWGKGALVDPSTAVPPPAYLSNNQGNSTATGSAVSSASVTSTVVITQSAPGGVASPVAGNPTVVTSSAAATSPVVGTTRAPAPSSSARAVTTGSTTPSANSTSAASTANGATTTAVSGFAMVGAFLAALGLF</sequence>
<gene>
    <name evidence="5" type="ORF">V565_102190</name>
</gene>
<dbReference type="InterPro" id="IPR018466">
    <property type="entry name" value="Kre9/Knh1-like_N"/>
</dbReference>
<organism evidence="5 6">
    <name type="scientific">Rhizoctonia solani 123E</name>
    <dbReference type="NCBI Taxonomy" id="1423351"/>
    <lineage>
        <taxon>Eukaryota</taxon>
        <taxon>Fungi</taxon>
        <taxon>Dikarya</taxon>
        <taxon>Basidiomycota</taxon>
        <taxon>Agaricomycotina</taxon>
        <taxon>Agaricomycetes</taxon>
        <taxon>Cantharellales</taxon>
        <taxon>Ceratobasidiaceae</taxon>
        <taxon>Rhizoctonia</taxon>
    </lineage>
</organism>
<evidence type="ECO:0000256" key="2">
    <source>
        <dbReference type="SAM" id="MobiDB-lite"/>
    </source>
</evidence>
<proteinExistence type="predicted"/>
<dbReference type="InterPro" id="IPR052982">
    <property type="entry name" value="SRP1/TIP1-like"/>
</dbReference>
<feature type="compositionally biased region" description="Low complexity" evidence="2">
    <location>
        <begin position="217"/>
        <end position="247"/>
    </location>
</feature>
<protein>
    <submittedName>
        <fullName evidence="5">Ser-thr-rich glycosyl-phosphatidyl-inositol-anchored membrane family protein</fullName>
    </submittedName>
</protein>
<dbReference type="Pfam" id="PF10342">
    <property type="entry name" value="Kre9_KNH"/>
    <property type="match status" value="1"/>
</dbReference>
<dbReference type="Proteomes" id="UP000027456">
    <property type="component" value="Unassembled WGS sequence"/>
</dbReference>
<dbReference type="HOGENOM" id="CLU_078127_2_0_1"/>
<accession>A0A074SH65</accession>
<dbReference type="STRING" id="1423351.A0A074SH65"/>
<dbReference type="PANTHER" id="PTHR40633">
    <property type="entry name" value="MATRIX PROTEIN, PUTATIVE (AFU_ORTHOLOGUE AFUA_8G05410)-RELATED"/>
    <property type="match status" value="1"/>
</dbReference>
<dbReference type="PANTHER" id="PTHR40633:SF1">
    <property type="entry name" value="GPI ANCHORED SERINE-THREONINE RICH PROTEIN (AFU_ORTHOLOGUE AFUA_1G03630)"/>
    <property type="match status" value="1"/>
</dbReference>
<keyword evidence="6" id="KW-1185">Reference proteome</keyword>
<evidence type="ECO:0000313" key="6">
    <source>
        <dbReference type="Proteomes" id="UP000027456"/>
    </source>
</evidence>
<evidence type="ECO:0000313" key="5">
    <source>
        <dbReference type="EMBL" id="KEP49352.1"/>
    </source>
</evidence>
<comment type="caution">
    <text evidence="5">The sequence shown here is derived from an EMBL/GenBank/DDBJ whole genome shotgun (WGS) entry which is preliminary data.</text>
</comment>
<evidence type="ECO:0000256" key="3">
    <source>
        <dbReference type="SAM" id="SignalP"/>
    </source>
</evidence>
<keyword evidence="1 3" id="KW-0732">Signal</keyword>
<name>A0A074SH65_9AGAM</name>